<dbReference type="SUPFAM" id="SSF81923">
    <property type="entry name" value="Double Clp-N motif"/>
    <property type="match status" value="1"/>
</dbReference>
<dbReference type="FunFam" id="3.40.50.300:FF:000120">
    <property type="entry name" value="ATP-dependent chaperone ClpB"/>
    <property type="match status" value="1"/>
</dbReference>
<evidence type="ECO:0000256" key="13">
    <source>
        <dbReference type="RuleBase" id="RU362034"/>
    </source>
</evidence>
<feature type="domain" description="Clp R" evidence="14">
    <location>
        <begin position="3"/>
        <end position="147"/>
    </location>
</feature>
<evidence type="ECO:0000256" key="6">
    <source>
        <dbReference type="ARBA" id="ARBA00022840"/>
    </source>
</evidence>
<dbReference type="Gene3D" id="1.10.1780.10">
    <property type="entry name" value="Clp, N-terminal domain"/>
    <property type="match status" value="1"/>
</dbReference>
<dbReference type="FunFam" id="3.40.50.300:FF:000025">
    <property type="entry name" value="ATP-dependent Clp protease subunit"/>
    <property type="match status" value="1"/>
</dbReference>
<gene>
    <name evidence="13 15" type="primary">clpB</name>
    <name evidence="15" type="ORF">CCGE525_19025</name>
</gene>
<dbReference type="InterPro" id="IPR050130">
    <property type="entry name" value="ClpA_ClpB"/>
</dbReference>
<dbReference type="PROSITE" id="PS00870">
    <property type="entry name" value="CLPAB_1"/>
    <property type="match status" value="1"/>
</dbReference>
<keyword evidence="16" id="KW-1185">Reference proteome</keyword>
<evidence type="ECO:0000256" key="1">
    <source>
        <dbReference type="ARBA" id="ARBA00004496"/>
    </source>
</evidence>
<dbReference type="InterPro" id="IPR036628">
    <property type="entry name" value="Clp_N_dom_sf"/>
</dbReference>
<comment type="subunit">
    <text evidence="13">Homohexamer; The oligomerization is ATP-dependent.</text>
</comment>
<sequence length="866" mass="95818">MNIEKYSERVRGFLQSAQTYALAQGNQQFTPEHVLKVLLDDDQGMAASLIERAGGDAKAARLANDAAFAKLPKVSGGDGQVYLAQPLAKVFTTAEEAAKKAGDSFVTVERLLLALAIEPSASTSATLKKAGVTPGGLNQVINDIRKGRTADSANAEQGFDSLKKYARDLTAEAREGKLDPVIGRDDEIRRTIQVLSRRTKNNPVLIGEPGVGKTAIVEGLALRIVNGDVPESLKDKKLMALDMGALIAGAKFRGEFEERLKAVLNEVQSENGEIILFIDEMHTLVGAGKADGAMDASNLLKPALARGELHCVGATTLDEYRKHVEKDPALARRFQPVMVDEPTVEDTISILRGLKEKYEQHHKVRIADAALVAAATLSNRYITDRFLPDKAIDLMDEAAARLRMQVDSKPEELDELDRRIIQLKIEREALKKETDQSSADRLKRLETDLTALEEEADALTARWQAEKQKLGLAADLKKKLDEARNELAIAQRKGEFQRAGELAYGVIPNLEKDLQAAEGQDGGRDSMVQEVVTADNIAHVVSRWTGIPVDKMLEGERDKLLRMEDELAKWVVGQGDAVQAVSRAVRRSRAGLQDPNRPIGSFIFLGPTGVGKTELTKALARFLFDDETAMVRMDMSEYMEKHSVARLIGAPPGYVGYEEGGTLTESVRRRPYQVVLFDEIEKAHPDVFNVLLQVLDDGRLTDGQGRTVDFRNTMIIMTSNLGAEYLTQLKEGDDSDLVREQVMDVVRAHFRPEFLNRVDEIILFHRLKRDEMGAIVDIQLERLLKLLSERKITLELDEDARNWLANKGYDPVYGARPLKRVIQKYVQDPLAEQILSGQVPDGSVVKVTSGSDRLLFRPRQPVSAAA</sequence>
<dbReference type="InterPro" id="IPR019489">
    <property type="entry name" value="Clp_ATPase_C"/>
</dbReference>
<dbReference type="InterPro" id="IPR028299">
    <property type="entry name" value="ClpA/B_CS2"/>
</dbReference>
<dbReference type="FunFam" id="1.10.8.60:FF:000017">
    <property type="entry name" value="ATP-dependent chaperone ClpB"/>
    <property type="match status" value="1"/>
</dbReference>
<dbReference type="GO" id="GO:0016887">
    <property type="term" value="F:ATP hydrolysis activity"/>
    <property type="evidence" value="ECO:0007669"/>
    <property type="project" value="InterPro"/>
</dbReference>
<comment type="subunit">
    <text evidence="10">Homohexamer. The oligomerization is ATP-dependent.</text>
</comment>
<comment type="function">
    <text evidence="9">Part of a stress-induced multi-chaperone system, it is involved in the recovery of the cell from heat-induced damage, in cooperation with DnaK, DnaJ and GrpE. Acts before DnaK, in the processing of protein aggregates. Protein binding stimulates the ATPase activity; ATP hydrolysis unfolds the denatured protein aggregates, which probably helps expose new hydrophobic binding sites on the surface of ClpB-bound aggregates, contributing to the solubilization and refolding of denatured protein aggregates by DnaK.</text>
</comment>
<dbReference type="InterPro" id="IPR001270">
    <property type="entry name" value="ClpA/B"/>
</dbReference>
<dbReference type="PANTHER" id="PTHR11638">
    <property type="entry name" value="ATP-DEPENDENT CLP PROTEASE"/>
    <property type="match status" value="1"/>
</dbReference>
<evidence type="ECO:0000256" key="2">
    <source>
        <dbReference type="ARBA" id="ARBA00008675"/>
    </source>
</evidence>
<dbReference type="InterPro" id="IPR018368">
    <property type="entry name" value="ClpA/B_CS1"/>
</dbReference>
<name>A0A387FSI0_9HYPH</name>
<dbReference type="Pfam" id="PF02861">
    <property type="entry name" value="Clp_N"/>
    <property type="match status" value="1"/>
</dbReference>
<dbReference type="GO" id="GO:0034605">
    <property type="term" value="P:cellular response to heat"/>
    <property type="evidence" value="ECO:0007669"/>
    <property type="project" value="TreeGrafter"/>
</dbReference>
<dbReference type="GO" id="GO:0005524">
    <property type="term" value="F:ATP binding"/>
    <property type="evidence" value="ECO:0007669"/>
    <property type="project" value="UniProtKB-UniRule"/>
</dbReference>
<dbReference type="RefSeq" id="WP_120705640.1">
    <property type="nucleotide sequence ID" value="NZ_CP032694.1"/>
</dbReference>
<dbReference type="SMART" id="SM01086">
    <property type="entry name" value="ClpB_D2-small"/>
    <property type="match status" value="1"/>
</dbReference>
<dbReference type="Pfam" id="PF17871">
    <property type="entry name" value="AAA_lid_9"/>
    <property type="match status" value="1"/>
</dbReference>
<dbReference type="KEGG" id="rjg:CCGE525_19025"/>
<dbReference type="FunFam" id="3.40.50.300:FF:000010">
    <property type="entry name" value="Chaperone clpB 1, putative"/>
    <property type="match status" value="1"/>
</dbReference>
<dbReference type="EMBL" id="CP032694">
    <property type="protein sequence ID" value="AYG60667.1"/>
    <property type="molecule type" value="Genomic_DNA"/>
</dbReference>
<dbReference type="SUPFAM" id="SSF52540">
    <property type="entry name" value="P-loop containing nucleoside triphosphate hydrolases"/>
    <property type="match status" value="2"/>
</dbReference>
<evidence type="ECO:0000313" key="15">
    <source>
        <dbReference type="EMBL" id="AYG60667.1"/>
    </source>
</evidence>
<dbReference type="InterPro" id="IPR041546">
    <property type="entry name" value="ClpA/ClpB_AAA_lid"/>
</dbReference>
<dbReference type="NCBIfam" id="TIGR03346">
    <property type="entry name" value="chaperone_ClpB"/>
    <property type="match status" value="1"/>
</dbReference>
<accession>A0A387FSI0</accession>
<evidence type="ECO:0000256" key="7">
    <source>
        <dbReference type="ARBA" id="ARBA00023054"/>
    </source>
</evidence>
<keyword evidence="13" id="KW-0346">Stress response</keyword>
<keyword evidence="8 12" id="KW-0143">Chaperone</keyword>
<dbReference type="AlphaFoldDB" id="A0A387FSI0"/>
<dbReference type="InterPro" id="IPR027417">
    <property type="entry name" value="P-loop_NTPase"/>
</dbReference>
<evidence type="ECO:0000256" key="9">
    <source>
        <dbReference type="ARBA" id="ARBA00025613"/>
    </source>
</evidence>
<keyword evidence="5 12" id="KW-0547">Nucleotide-binding</keyword>
<dbReference type="SMART" id="SM00382">
    <property type="entry name" value="AAA"/>
    <property type="match status" value="2"/>
</dbReference>
<dbReference type="InterPro" id="IPR017730">
    <property type="entry name" value="Chaperonin_ClpB"/>
</dbReference>
<evidence type="ECO:0000256" key="3">
    <source>
        <dbReference type="ARBA" id="ARBA00017574"/>
    </source>
</evidence>
<evidence type="ECO:0000256" key="8">
    <source>
        <dbReference type="ARBA" id="ARBA00023186"/>
    </source>
</evidence>
<keyword evidence="4 11" id="KW-0677">Repeat</keyword>
<dbReference type="CDD" id="cd19499">
    <property type="entry name" value="RecA-like_ClpB_Hsp104-like"/>
    <property type="match status" value="1"/>
</dbReference>
<evidence type="ECO:0000256" key="5">
    <source>
        <dbReference type="ARBA" id="ARBA00022741"/>
    </source>
</evidence>
<dbReference type="Pfam" id="PF10431">
    <property type="entry name" value="ClpB_D2-small"/>
    <property type="match status" value="1"/>
</dbReference>
<keyword evidence="6 12" id="KW-0067">ATP-binding</keyword>
<evidence type="ECO:0000256" key="12">
    <source>
        <dbReference type="RuleBase" id="RU004432"/>
    </source>
</evidence>
<dbReference type="PANTHER" id="PTHR11638:SF18">
    <property type="entry name" value="HEAT SHOCK PROTEIN 104"/>
    <property type="match status" value="1"/>
</dbReference>
<evidence type="ECO:0000313" key="16">
    <source>
        <dbReference type="Proteomes" id="UP000282195"/>
    </source>
</evidence>
<evidence type="ECO:0000256" key="11">
    <source>
        <dbReference type="PROSITE-ProRule" id="PRU01251"/>
    </source>
</evidence>
<dbReference type="Gene3D" id="3.40.50.300">
    <property type="entry name" value="P-loop containing nucleotide triphosphate hydrolases"/>
    <property type="match status" value="3"/>
</dbReference>
<dbReference type="Pfam" id="PF07724">
    <property type="entry name" value="AAA_2"/>
    <property type="match status" value="1"/>
</dbReference>
<comment type="subcellular location">
    <subcellularLocation>
        <location evidence="1 13">Cytoplasm</location>
    </subcellularLocation>
</comment>
<dbReference type="PROSITE" id="PS51903">
    <property type="entry name" value="CLP_R"/>
    <property type="match status" value="1"/>
</dbReference>
<feature type="coiled-coil region" evidence="13">
    <location>
        <begin position="413"/>
        <end position="493"/>
    </location>
</feature>
<evidence type="ECO:0000256" key="4">
    <source>
        <dbReference type="ARBA" id="ARBA00022737"/>
    </source>
</evidence>
<dbReference type="Proteomes" id="UP000282195">
    <property type="component" value="Chromosome"/>
</dbReference>
<protein>
    <recommendedName>
        <fullName evidence="3 13">Chaperone protein ClpB</fullName>
    </recommendedName>
</protein>
<dbReference type="GO" id="GO:0005737">
    <property type="term" value="C:cytoplasm"/>
    <property type="evidence" value="ECO:0007669"/>
    <property type="project" value="UniProtKB-SubCell"/>
</dbReference>
<comment type="similarity">
    <text evidence="2 12">Belongs to the ClpA/ClpB family.</text>
</comment>
<proteinExistence type="inferred from homology"/>
<evidence type="ECO:0000256" key="10">
    <source>
        <dbReference type="ARBA" id="ARBA00026057"/>
    </source>
</evidence>
<dbReference type="Gene3D" id="1.10.8.60">
    <property type="match status" value="1"/>
</dbReference>
<dbReference type="InterPro" id="IPR003959">
    <property type="entry name" value="ATPase_AAA_core"/>
</dbReference>
<dbReference type="InterPro" id="IPR004176">
    <property type="entry name" value="Clp_R_N"/>
</dbReference>
<reference evidence="15 16" key="1">
    <citation type="submission" date="2018-10" db="EMBL/GenBank/DDBJ databases">
        <title>Rhizobium etli, R. leguminosarum and a new Rhizobium genospecies from Phaseolus dumosus.</title>
        <authorList>
            <person name="Ramirez-Puebla S.T."/>
            <person name="Rogel-Hernandez M.A."/>
            <person name="Guerrero G."/>
            <person name="Ormeno-Orrillo E."/>
            <person name="Martinez-Romero J.C."/>
            <person name="Negrete-Yankelevich S."/>
            <person name="Martinez-Romero E."/>
        </authorList>
    </citation>
    <scope>NUCLEOTIDE SEQUENCE [LARGE SCALE GENOMIC DNA]</scope>
    <source>
        <strain evidence="15 16">CCGE525</strain>
    </source>
</reference>
<dbReference type="Pfam" id="PF00004">
    <property type="entry name" value="AAA"/>
    <property type="match status" value="1"/>
</dbReference>
<organism evidence="15 16">
    <name type="scientific">Rhizobium jaguaris</name>
    <dbReference type="NCBI Taxonomy" id="1312183"/>
    <lineage>
        <taxon>Bacteria</taxon>
        <taxon>Pseudomonadati</taxon>
        <taxon>Pseudomonadota</taxon>
        <taxon>Alphaproteobacteria</taxon>
        <taxon>Hyphomicrobiales</taxon>
        <taxon>Rhizobiaceae</taxon>
        <taxon>Rhizobium/Agrobacterium group</taxon>
        <taxon>Rhizobium</taxon>
    </lineage>
</organism>
<dbReference type="InterPro" id="IPR003593">
    <property type="entry name" value="AAA+_ATPase"/>
</dbReference>
<dbReference type="OrthoDB" id="9803641at2"/>
<dbReference type="CDD" id="cd00009">
    <property type="entry name" value="AAA"/>
    <property type="match status" value="1"/>
</dbReference>
<evidence type="ECO:0000259" key="14">
    <source>
        <dbReference type="PROSITE" id="PS51903"/>
    </source>
</evidence>
<keyword evidence="13" id="KW-0963">Cytoplasm</keyword>
<dbReference type="GO" id="GO:0042026">
    <property type="term" value="P:protein refolding"/>
    <property type="evidence" value="ECO:0007669"/>
    <property type="project" value="UniProtKB-UniRule"/>
</dbReference>
<keyword evidence="7 13" id="KW-0175">Coiled coil</keyword>
<dbReference type="PROSITE" id="PS00871">
    <property type="entry name" value="CLPAB_2"/>
    <property type="match status" value="1"/>
</dbReference>
<dbReference type="PRINTS" id="PR00300">
    <property type="entry name" value="CLPPROTEASEA"/>
</dbReference>